<keyword evidence="4" id="KW-0804">Transcription</keyword>
<comment type="caution">
    <text evidence="6">The sequence shown here is derived from an EMBL/GenBank/DDBJ whole genome shotgun (WGS) entry which is preliminary data.</text>
</comment>
<dbReference type="SUPFAM" id="SSF88659">
    <property type="entry name" value="Sigma3 and sigma4 domains of RNA polymerase sigma factors"/>
    <property type="match status" value="1"/>
</dbReference>
<accession>A0A8J2UBZ7</accession>
<dbReference type="InterPro" id="IPR013325">
    <property type="entry name" value="RNA_pol_sigma_r2"/>
</dbReference>
<dbReference type="EMBL" id="BMJC01000002">
    <property type="protein sequence ID" value="GGA96110.1"/>
    <property type="molecule type" value="Genomic_DNA"/>
</dbReference>
<dbReference type="Gene3D" id="1.10.1740.10">
    <property type="match status" value="1"/>
</dbReference>
<dbReference type="SUPFAM" id="SSF88946">
    <property type="entry name" value="Sigma2 domain of RNA polymerase sigma factors"/>
    <property type="match status" value="1"/>
</dbReference>
<comment type="similarity">
    <text evidence="1">Belongs to the sigma-70 factor family. ECF subfamily.</text>
</comment>
<dbReference type="NCBIfam" id="TIGR02937">
    <property type="entry name" value="sigma70-ECF"/>
    <property type="match status" value="1"/>
</dbReference>
<dbReference type="AlphaFoldDB" id="A0A8J2UBZ7"/>
<proteinExistence type="inferred from homology"/>
<reference evidence="6" key="2">
    <citation type="submission" date="2020-09" db="EMBL/GenBank/DDBJ databases">
        <authorList>
            <person name="Sun Q."/>
            <person name="Zhou Y."/>
        </authorList>
    </citation>
    <scope>NUCLEOTIDE SEQUENCE</scope>
    <source>
        <strain evidence="6">CGMCC 1.15448</strain>
    </source>
</reference>
<dbReference type="RefSeq" id="WP_188930974.1">
    <property type="nucleotide sequence ID" value="NZ_BMJC01000002.1"/>
</dbReference>
<evidence type="ECO:0000256" key="3">
    <source>
        <dbReference type="ARBA" id="ARBA00023082"/>
    </source>
</evidence>
<evidence type="ECO:0000313" key="7">
    <source>
        <dbReference type="Proteomes" id="UP000607559"/>
    </source>
</evidence>
<dbReference type="InterPro" id="IPR013249">
    <property type="entry name" value="RNA_pol_sigma70_r4_t2"/>
</dbReference>
<dbReference type="GO" id="GO:0016987">
    <property type="term" value="F:sigma factor activity"/>
    <property type="evidence" value="ECO:0007669"/>
    <property type="project" value="UniProtKB-KW"/>
</dbReference>
<dbReference type="InterPro" id="IPR013324">
    <property type="entry name" value="RNA_pol_sigma_r3/r4-like"/>
</dbReference>
<dbReference type="Gene3D" id="1.10.10.10">
    <property type="entry name" value="Winged helix-like DNA-binding domain superfamily/Winged helix DNA-binding domain"/>
    <property type="match status" value="1"/>
</dbReference>
<keyword evidence="7" id="KW-1185">Reference proteome</keyword>
<dbReference type="PANTHER" id="PTHR43133">
    <property type="entry name" value="RNA POLYMERASE ECF-TYPE SIGMA FACTO"/>
    <property type="match status" value="1"/>
</dbReference>
<keyword evidence="6" id="KW-0240">DNA-directed RNA polymerase</keyword>
<dbReference type="Proteomes" id="UP000607559">
    <property type="component" value="Unassembled WGS sequence"/>
</dbReference>
<dbReference type="GO" id="GO:0000428">
    <property type="term" value="C:DNA-directed RNA polymerase complex"/>
    <property type="evidence" value="ECO:0007669"/>
    <property type="project" value="UniProtKB-KW"/>
</dbReference>
<gene>
    <name evidence="6" type="ORF">GCM10011511_19240</name>
</gene>
<evidence type="ECO:0000256" key="1">
    <source>
        <dbReference type="ARBA" id="ARBA00010641"/>
    </source>
</evidence>
<dbReference type="PANTHER" id="PTHR43133:SF46">
    <property type="entry name" value="RNA POLYMERASE SIGMA-70 FACTOR ECF SUBFAMILY"/>
    <property type="match status" value="1"/>
</dbReference>
<name>A0A8J2UBZ7_9BACT</name>
<dbReference type="InterPro" id="IPR014284">
    <property type="entry name" value="RNA_pol_sigma-70_dom"/>
</dbReference>
<dbReference type="GO" id="GO:0003677">
    <property type="term" value="F:DNA binding"/>
    <property type="evidence" value="ECO:0007669"/>
    <property type="project" value="InterPro"/>
</dbReference>
<evidence type="ECO:0000259" key="5">
    <source>
        <dbReference type="Pfam" id="PF08281"/>
    </source>
</evidence>
<organism evidence="6 7">
    <name type="scientific">Puia dinghuensis</name>
    <dbReference type="NCBI Taxonomy" id="1792502"/>
    <lineage>
        <taxon>Bacteria</taxon>
        <taxon>Pseudomonadati</taxon>
        <taxon>Bacteroidota</taxon>
        <taxon>Chitinophagia</taxon>
        <taxon>Chitinophagales</taxon>
        <taxon>Chitinophagaceae</taxon>
        <taxon>Puia</taxon>
    </lineage>
</organism>
<dbReference type="GO" id="GO:0006352">
    <property type="term" value="P:DNA-templated transcription initiation"/>
    <property type="evidence" value="ECO:0007669"/>
    <property type="project" value="InterPro"/>
</dbReference>
<evidence type="ECO:0000313" key="6">
    <source>
        <dbReference type="EMBL" id="GGA96110.1"/>
    </source>
</evidence>
<evidence type="ECO:0000256" key="2">
    <source>
        <dbReference type="ARBA" id="ARBA00023015"/>
    </source>
</evidence>
<dbReference type="InterPro" id="IPR039425">
    <property type="entry name" value="RNA_pol_sigma-70-like"/>
</dbReference>
<sequence length="193" mass="22153">MAILSNLNDSELLQLLKDGREDAFTEIYNRYWERLVATGYYYTRCKEVAEEIVNDVLMGLWLRRASLVIQSLPAYLGTAVKFAVFKAMARNKRRNQLLSGQLLAEDGAAAHNDTEQQLDALFLDEWLRGIVEQLPEKARLVFVYSRDEALSVEEIAGKMDLSPKSVEYHMTKALKTIRDSIRKMSIFLHSFLS</sequence>
<keyword evidence="2" id="KW-0805">Transcription regulation</keyword>
<feature type="domain" description="RNA polymerase sigma factor 70 region 4 type 2" evidence="5">
    <location>
        <begin position="125"/>
        <end position="176"/>
    </location>
</feature>
<evidence type="ECO:0000256" key="4">
    <source>
        <dbReference type="ARBA" id="ARBA00023163"/>
    </source>
</evidence>
<dbReference type="InterPro" id="IPR036388">
    <property type="entry name" value="WH-like_DNA-bd_sf"/>
</dbReference>
<keyword evidence="3" id="KW-0731">Sigma factor</keyword>
<reference evidence="6" key="1">
    <citation type="journal article" date="2014" name="Int. J. Syst. Evol. Microbiol.">
        <title>Complete genome sequence of Corynebacterium casei LMG S-19264T (=DSM 44701T), isolated from a smear-ripened cheese.</title>
        <authorList>
            <consortium name="US DOE Joint Genome Institute (JGI-PGF)"/>
            <person name="Walter F."/>
            <person name="Albersmeier A."/>
            <person name="Kalinowski J."/>
            <person name="Ruckert C."/>
        </authorList>
    </citation>
    <scope>NUCLEOTIDE SEQUENCE</scope>
    <source>
        <strain evidence="6">CGMCC 1.15448</strain>
    </source>
</reference>
<protein>
    <submittedName>
        <fullName evidence="6">DNA-directed RNA polymerase sigma-70 factor</fullName>
    </submittedName>
</protein>
<dbReference type="Pfam" id="PF08281">
    <property type="entry name" value="Sigma70_r4_2"/>
    <property type="match status" value="1"/>
</dbReference>